<dbReference type="EMBL" id="CP076023">
    <property type="protein sequence ID" value="QWC15876.1"/>
    <property type="molecule type" value="Genomic_DNA"/>
</dbReference>
<sequence length="217" mass="21924">MSAHPSSPVPAPRRTSLAGPVTLTVTGVVLLVVALVLAVVAAAGFVGAVRSDVLTRDGRPGSAVLASADAPGAARVDLTAGERYAVYLVVPRDAVRDDERPDLDEDVLLLAPSGAVIEADDSPGVNMESGVGGLVAVTVGAFTATETGTYDMAVPPTDVPGAWVALAPDKPFGPFFGAIWGTVLGVFGVLGLSAVGFGALVGGIVWWVVRARARRSA</sequence>
<evidence type="ECO:0000256" key="1">
    <source>
        <dbReference type="SAM" id="Phobius"/>
    </source>
</evidence>
<dbReference type="Proteomes" id="UP000679335">
    <property type="component" value="Chromosome"/>
</dbReference>
<keyword evidence="1" id="KW-0812">Transmembrane</keyword>
<keyword evidence="1" id="KW-1133">Transmembrane helix</keyword>
<organism evidence="2 3">
    <name type="scientific">Cellulomonas dongxiuzhuiae</name>
    <dbReference type="NCBI Taxonomy" id="2819979"/>
    <lineage>
        <taxon>Bacteria</taxon>
        <taxon>Bacillati</taxon>
        <taxon>Actinomycetota</taxon>
        <taxon>Actinomycetes</taxon>
        <taxon>Micrococcales</taxon>
        <taxon>Cellulomonadaceae</taxon>
        <taxon>Cellulomonas</taxon>
    </lineage>
</organism>
<evidence type="ECO:0000313" key="2">
    <source>
        <dbReference type="EMBL" id="QWC15876.1"/>
    </source>
</evidence>
<dbReference type="RefSeq" id="WP_208196454.1">
    <property type="nucleotide sequence ID" value="NZ_CP076023.1"/>
</dbReference>
<reference evidence="2 3" key="1">
    <citation type="submission" date="2021-05" db="EMBL/GenBank/DDBJ databases">
        <title>Novel species in genus Cellulomonas.</title>
        <authorList>
            <person name="Zhang G."/>
        </authorList>
    </citation>
    <scope>NUCLEOTIDE SEQUENCE [LARGE SCALE GENOMIC DNA]</scope>
    <source>
        <strain evidence="3">zg-ZUI157</strain>
    </source>
</reference>
<evidence type="ECO:0000313" key="3">
    <source>
        <dbReference type="Proteomes" id="UP000679335"/>
    </source>
</evidence>
<keyword evidence="1" id="KW-0472">Membrane</keyword>
<name>A0ABX8GK16_9CELL</name>
<evidence type="ECO:0008006" key="4">
    <source>
        <dbReference type="Google" id="ProtNLM"/>
    </source>
</evidence>
<protein>
    <recommendedName>
        <fullName evidence="4">DUF3592 domain-containing protein</fullName>
    </recommendedName>
</protein>
<feature type="transmembrane region" description="Helical" evidence="1">
    <location>
        <begin position="21"/>
        <end position="46"/>
    </location>
</feature>
<keyword evidence="3" id="KW-1185">Reference proteome</keyword>
<accession>A0ABX8GK16</accession>
<gene>
    <name evidence="2" type="ORF">KKR89_16725</name>
</gene>
<proteinExistence type="predicted"/>
<feature type="transmembrane region" description="Helical" evidence="1">
    <location>
        <begin position="178"/>
        <end position="209"/>
    </location>
</feature>